<name>A0AAI9WMU7_9BURK</name>
<dbReference type="AlphaFoldDB" id="A0AAI9WMU7"/>
<dbReference type="InterPro" id="IPR027417">
    <property type="entry name" value="P-loop_NTPase"/>
</dbReference>
<gene>
    <name evidence="2" type="ORF">GBM96_07260</name>
</gene>
<feature type="domain" description="TraG P-loop" evidence="1">
    <location>
        <begin position="519"/>
        <end position="891"/>
    </location>
</feature>
<proteinExistence type="predicted"/>
<keyword evidence="3" id="KW-1185">Reference proteome</keyword>
<dbReference type="Pfam" id="PF11130">
    <property type="entry name" value="TraC_F_IV"/>
    <property type="match status" value="1"/>
</dbReference>
<accession>A0AAI9WMU7</accession>
<dbReference type="SUPFAM" id="SSF52540">
    <property type="entry name" value="P-loop containing nucleoside triphosphate hydrolases"/>
    <property type="match status" value="1"/>
</dbReference>
<dbReference type="Gene3D" id="3.40.50.300">
    <property type="entry name" value="P-loop containing nucleotide triphosphate hydrolases"/>
    <property type="match status" value="1"/>
</dbReference>
<dbReference type="InterPro" id="IPR025955">
    <property type="entry name" value="TraC/Conjuga_ATPase"/>
</dbReference>
<organism evidence="2 3">
    <name type="scientific">Sutterella seckii</name>
    <dbReference type="NCBI Taxonomy" id="1944635"/>
    <lineage>
        <taxon>Bacteria</taxon>
        <taxon>Pseudomonadati</taxon>
        <taxon>Pseudomonadota</taxon>
        <taxon>Betaproteobacteria</taxon>
        <taxon>Burkholderiales</taxon>
        <taxon>Sutterellaceae</taxon>
        <taxon>Sutterella</taxon>
    </lineage>
</organism>
<dbReference type="RefSeq" id="WP_152157044.1">
    <property type="nucleotide sequence ID" value="NZ_WEHW01000024.1"/>
</dbReference>
<dbReference type="InterPro" id="IPR053155">
    <property type="entry name" value="F-pilin_assembly_TraC"/>
</dbReference>
<dbReference type="InterPro" id="IPR043964">
    <property type="entry name" value="P-loop_TraG"/>
</dbReference>
<reference evidence="2 3" key="1">
    <citation type="submission" date="2019-10" db="EMBL/GenBank/DDBJ databases">
        <title>Genome diversity of Sutterella seckii.</title>
        <authorList>
            <person name="Chaplin A.V."/>
            <person name="Sokolova S.R."/>
            <person name="Mosin K.A."/>
            <person name="Ivanova E.L."/>
            <person name="Kochetkova T.O."/>
            <person name="Goltsov A.Y."/>
            <person name="Trofimov D.Y."/>
            <person name="Efimov B.A."/>
        </authorList>
    </citation>
    <scope>NUCLEOTIDE SEQUENCE [LARGE SCALE GENOMIC DNA]</scope>
    <source>
        <strain evidence="2 3">ASD3426</strain>
    </source>
</reference>
<sequence>MTDRKSGFHGMKRLMASAREALFPGASSEPRGGSVRLAADLPATQLDGDRASLDSLGAYLPYDELIEAHFMALSAAEPGRPEGLGFTIEVIPQTGVTEEMQKTLLTLGSLPLPIGSTIAMTAYASPEIEGLLEAWTRSHVKGVDDLTEDSRGVALGMVKNRTALFRRAARDQILPAAPVEVRHFRAWLSVVIKTNDPYSEEALETARRTARAMEAILSQAHLWGGLWGAADYALTLRELLNPQKVRAGTLKPKFLSIFDEARWQLMDRDTEVEVEKHGVLFHGGVAGDPAESRKRGVTAIGLSIENYAPRMDLARISLLLGEPTRAGAQIPCPFLLTSILEVPDIAAEKARVSAMCVRTRQMMTTPIAALVTHYHEAHREFTIGERSFESAGGVARVLHQMLLLAPRGREADAIQAAQALGRKASMDLQTNTALHAQALMAVLPCSAGPRLASDMKKLRRFPRRTAATAICGMPVMTEYRGTGPRPGERERTPLLMLAGRKGQVFFVDPFANAHGSYSATVVGKPGSGKSVVMNELTASTILSGGRVWIIDAGFSYKKLCGLLGGSFIEFNDEARWDLNPLKFLTDQSRHAAHEADDRELLEMVVKILSELMTSRGLDDYAESILSECVQKTARTAVAEGRNPLIDDLREMLAGYRLQGREERTALEMAAMLQPFAKDGPFAKWFDGSGESIQFNKALTVLELDGLSSHKRLRSAVLMTLMLSIERAMQTRPRSETKLVCIDEAWDLMGEGASGRFIETGYRRARKLNGSFVTATQSIADFFLSETAEAAWRCADTRIFLRQDADSLEALERDGRMARDPWLKDAITSLTTVAGAWSEMVVKVGDEPAAIGRLLLDAYSRVAYSTLPHEVDLVNRWQKAGLSLSEAIARTAASEAPPD</sequence>
<dbReference type="Proteomes" id="UP000469462">
    <property type="component" value="Unassembled WGS sequence"/>
</dbReference>
<evidence type="ECO:0000313" key="3">
    <source>
        <dbReference type="Proteomes" id="UP000469462"/>
    </source>
</evidence>
<evidence type="ECO:0000259" key="1">
    <source>
        <dbReference type="Pfam" id="PF19044"/>
    </source>
</evidence>
<evidence type="ECO:0000313" key="2">
    <source>
        <dbReference type="EMBL" id="KAB7650968.1"/>
    </source>
</evidence>
<comment type="caution">
    <text evidence="2">The sequence shown here is derived from an EMBL/GenBank/DDBJ whole genome shotgun (WGS) entry which is preliminary data.</text>
</comment>
<dbReference type="PANTHER" id="PTHR38467">
    <property type="match status" value="1"/>
</dbReference>
<dbReference type="Gene3D" id="1.10.8.730">
    <property type="match status" value="1"/>
</dbReference>
<dbReference type="PANTHER" id="PTHR38467:SF1">
    <property type="entry name" value="CONJUGATIVE TRANSFER: ASSEMBLY"/>
    <property type="match status" value="1"/>
</dbReference>
<dbReference type="CDD" id="cd01127">
    <property type="entry name" value="TrwB_TraG_TraD_VirD4"/>
    <property type="match status" value="1"/>
</dbReference>
<dbReference type="EMBL" id="WEHW01000024">
    <property type="protein sequence ID" value="KAB7650968.1"/>
    <property type="molecule type" value="Genomic_DNA"/>
</dbReference>
<dbReference type="Pfam" id="PF19044">
    <property type="entry name" value="P-loop_TraG"/>
    <property type="match status" value="1"/>
</dbReference>
<protein>
    <submittedName>
        <fullName evidence="2">TraC family protein</fullName>
    </submittedName>
</protein>